<dbReference type="Gene3D" id="3.40.50.720">
    <property type="entry name" value="NAD(P)-binding Rossmann-like Domain"/>
    <property type="match status" value="1"/>
</dbReference>
<dbReference type="RefSeq" id="XP_007737381.1">
    <property type="nucleotide sequence ID" value="XM_007739191.1"/>
</dbReference>
<dbReference type="OrthoDB" id="5840532at2759"/>
<name>W9XLU8_9EURO</name>
<dbReference type="HOGENOM" id="CLU_010194_1_0_1"/>
<reference evidence="3 4" key="1">
    <citation type="submission" date="2013-03" db="EMBL/GenBank/DDBJ databases">
        <title>The Genome Sequence of Capronia epimyces CBS 606.96.</title>
        <authorList>
            <consortium name="The Broad Institute Genomics Platform"/>
            <person name="Cuomo C."/>
            <person name="de Hoog S."/>
            <person name="Gorbushina A."/>
            <person name="Walker B."/>
            <person name="Young S.K."/>
            <person name="Zeng Q."/>
            <person name="Gargeya S."/>
            <person name="Fitzgerald M."/>
            <person name="Haas B."/>
            <person name="Abouelleil A."/>
            <person name="Allen A.W."/>
            <person name="Alvarado L."/>
            <person name="Arachchi H.M."/>
            <person name="Berlin A.M."/>
            <person name="Chapman S.B."/>
            <person name="Gainer-Dewar J."/>
            <person name="Goldberg J."/>
            <person name="Griggs A."/>
            <person name="Gujja S."/>
            <person name="Hansen M."/>
            <person name="Howarth C."/>
            <person name="Imamovic A."/>
            <person name="Ireland A."/>
            <person name="Larimer J."/>
            <person name="McCowan C."/>
            <person name="Murphy C."/>
            <person name="Pearson M."/>
            <person name="Poon T.W."/>
            <person name="Priest M."/>
            <person name="Roberts A."/>
            <person name="Saif S."/>
            <person name="Shea T."/>
            <person name="Sisk P."/>
            <person name="Sykes S."/>
            <person name="Wortman J."/>
            <person name="Nusbaum C."/>
            <person name="Birren B."/>
        </authorList>
    </citation>
    <scope>NUCLEOTIDE SEQUENCE [LARGE SCALE GENOMIC DNA]</scope>
    <source>
        <strain evidence="3 4">CBS 606.96</strain>
    </source>
</reference>
<dbReference type="Proteomes" id="UP000019478">
    <property type="component" value="Unassembled WGS sequence"/>
</dbReference>
<keyword evidence="2" id="KW-0521">NADP</keyword>
<dbReference type="PRINTS" id="PR00080">
    <property type="entry name" value="SDRFAMILY"/>
</dbReference>
<dbReference type="InterPro" id="IPR036291">
    <property type="entry name" value="NAD(P)-bd_dom_sf"/>
</dbReference>
<dbReference type="Pfam" id="PF13561">
    <property type="entry name" value="adh_short_C2"/>
    <property type="match status" value="1"/>
</dbReference>
<dbReference type="SUPFAM" id="SSF51735">
    <property type="entry name" value="NAD(P)-binding Rossmann-fold domains"/>
    <property type="match status" value="1"/>
</dbReference>
<dbReference type="AlphaFoldDB" id="W9XLU8"/>
<dbReference type="InterPro" id="IPR020904">
    <property type="entry name" value="Sc_DH/Rdtase_CS"/>
</dbReference>
<protein>
    <recommendedName>
        <fullName evidence="5">Oxidoreductase</fullName>
    </recommendedName>
</protein>
<keyword evidence="4" id="KW-1185">Reference proteome</keyword>
<proteinExistence type="inferred from homology"/>
<dbReference type="EMBL" id="AMGY01000009">
    <property type="protein sequence ID" value="EXJ77936.1"/>
    <property type="molecule type" value="Genomic_DNA"/>
</dbReference>
<evidence type="ECO:0000256" key="2">
    <source>
        <dbReference type="ARBA" id="ARBA00022857"/>
    </source>
</evidence>
<evidence type="ECO:0000256" key="1">
    <source>
        <dbReference type="ARBA" id="ARBA00006484"/>
    </source>
</evidence>
<dbReference type="GO" id="GO:0016616">
    <property type="term" value="F:oxidoreductase activity, acting on the CH-OH group of donors, NAD or NADP as acceptor"/>
    <property type="evidence" value="ECO:0007669"/>
    <property type="project" value="TreeGrafter"/>
</dbReference>
<sequence length="270" mass="27779">MSLSLPGVGFITGAASGIGRQTAVLFSQLGARGLILCDVNGSGLDETQALIAQANAATSVRVQVVDVTDEAGIRAIIRAGAAEFGRLDYAVNCAARPNPRGLVGDTASEVVSDTLAVNTVGVFSCLSEQCRVMSAQEPLANARGRPACRGAIVNVASIMGLVGMPELAPYVASKFAVVGLTKNAALEYAGHGVRVNAVCPGQTLTPAMHAGFAASQSFRDRKAALEDGLIPLRRLALPEEMADCIAYLVSDMASFVTGHAMVVDGGFTAR</sequence>
<dbReference type="GeneID" id="19173181"/>
<dbReference type="eggNOG" id="KOG0725">
    <property type="taxonomic scope" value="Eukaryota"/>
</dbReference>
<comment type="caution">
    <text evidence="3">The sequence shown here is derived from an EMBL/GenBank/DDBJ whole genome shotgun (WGS) entry which is preliminary data.</text>
</comment>
<dbReference type="PRINTS" id="PR00081">
    <property type="entry name" value="GDHRDH"/>
</dbReference>
<dbReference type="FunFam" id="3.40.50.720:FF:000084">
    <property type="entry name" value="Short-chain dehydrogenase reductase"/>
    <property type="match status" value="1"/>
</dbReference>
<comment type="similarity">
    <text evidence="1">Belongs to the short-chain dehydrogenases/reductases (SDR) family.</text>
</comment>
<dbReference type="STRING" id="1182542.W9XLU8"/>
<organism evidence="3 4">
    <name type="scientific">Capronia epimyces CBS 606.96</name>
    <dbReference type="NCBI Taxonomy" id="1182542"/>
    <lineage>
        <taxon>Eukaryota</taxon>
        <taxon>Fungi</taxon>
        <taxon>Dikarya</taxon>
        <taxon>Ascomycota</taxon>
        <taxon>Pezizomycotina</taxon>
        <taxon>Eurotiomycetes</taxon>
        <taxon>Chaetothyriomycetidae</taxon>
        <taxon>Chaetothyriales</taxon>
        <taxon>Herpotrichiellaceae</taxon>
        <taxon>Capronia</taxon>
    </lineage>
</organism>
<accession>W9XLU8</accession>
<dbReference type="PANTHER" id="PTHR42760">
    <property type="entry name" value="SHORT-CHAIN DEHYDROGENASES/REDUCTASES FAMILY MEMBER"/>
    <property type="match status" value="1"/>
</dbReference>
<dbReference type="PROSITE" id="PS00061">
    <property type="entry name" value="ADH_SHORT"/>
    <property type="match status" value="1"/>
</dbReference>
<gene>
    <name evidence="3" type="ORF">A1O3_09095</name>
</gene>
<dbReference type="CDD" id="cd05233">
    <property type="entry name" value="SDR_c"/>
    <property type="match status" value="1"/>
</dbReference>
<evidence type="ECO:0008006" key="5">
    <source>
        <dbReference type="Google" id="ProtNLM"/>
    </source>
</evidence>
<evidence type="ECO:0000313" key="4">
    <source>
        <dbReference type="Proteomes" id="UP000019478"/>
    </source>
</evidence>
<dbReference type="InterPro" id="IPR002347">
    <property type="entry name" value="SDR_fam"/>
</dbReference>
<evidence type="ECO:0000313" key="3">
    <source>
        <dbReference type="EMBL" id="EXJ77936.1"/>
    </source>
</evidence>